<dbReference type="InterPro" id="IPR016064">
    <property type="entry name" value="NAD/diacylglycerol_kinase_sf"/>
</dbReference>
<dbReference type="GO" id="GO:0007165">
    <property type="term" value="P:signal transduction"/>
    <property type="evidence" value="ECO:0007669"/>
    <property type="project" value="InterPro"/>
</dbReference>
<feature type="region of interest" description="Disordered" evidence="1">
    <location>
        <begin position="602"/>
        <end position="726"/>
    </location>
</feature>
<keyword evidence="4" id="KW-1185">Reference proteome</keyword>
<feature type="compositionally biased region" description="Polar residues" evidence="1">
    <location>
        <begin position="602"/>
        <end position="614"/>
    </location>
</feature>
<comment type="caution">
    <text evidence="3">The sequence shown here is derived from an EMBL/GenBank/DDBJ whole genome shotgun (WGS) entry which is preliminary data.</text>
</comment>
<evidence type="ECO:0000313" key="4">
    <source>
        <dbReference type="Proteomes" id="UP001150925"/>
    </source>
</evidence>
<dbReference type="PANTHER" id="PTHR11255">
    <property type="entry name" value="DIACYLGLYCEROL KINASE"/>
    <property type="match status" value="1"/>
</dbReference>
<proteinExistence type="predicted"/>
<feature type="compositionally biased region" description="Polar residues" evidence="1">
    <location>
        <begin position="818"/>
        <end position="830"/>
    </location>
</feature>
<feature type="region of interest" description="Disordered" evidence="1">
    <location>
        <begin position="818"/>
        <end position="843"/>
    </location>
</feature>
<dbReference type="InterPro" id="IPR017438">
    <property type="entry name" value="ATP-NAD_kinase_N"/>
</dbReference>
<name>A0A9W8AXH5_9FUNG</name>
<evidence type="ECO:0000259" key="2">
    <source>
        <dbReference type="Pfam" id="PF00781"/>
    </source>
</evidence>
<dbReference type="GO" id="GO:0004143">
    <property type="term" value="F:ATP-dependent diacylglycerol kinase activity"/>
    <property type="evidence" value="ECO:0007669"/>
    <property type="project" value="InterPro"/>
</dbReference>
<dbReference type="OrthoDB" id="242257at2759"/>
<feature type="compositionally biased region" description="Polar residues" evidence="1">
    <location>
        <begin position="693"/>
        <end position="702"/>
    </location>
</feature>
<gene>
    <name evidence="3" type="ORF">IWQ62_002102</name>
</gene>
<protein>
    <recommendedName>
        <fullName evidence="2">DAGKc domain-containing protein</fullName>
    </recommendedName>
</protein>
<evidence type="ECO:0000256" key="1">
    <source>
        <dbReference type="SAM" id="MobiDB-lite"/>
    </source>
</evidence>
<feature type="compositionally biased region" description="Low complexity" evidence="1">
    <location>
        <begin position="649"/>
        <end position="666"/>
    </location>
</feature>
<dbReference type="Pfam" id="PF00781">
    <property type="entry name" value="DAGK_cat"/>
    <property type="match status" value="1"/>
</dbReference>
<dbReference type="AlphaFoldDB" id="A0A9W8AXH5"/>
<organism evidence="3 4">
    <name type="scientific">Dispira parvispora</name>
    <dbReference type="NCBI Taxonomy" id="1520584"/>
    <lineage>
        <taxon>Eukaryota</taxon>
        <taxon>Fungi</taxon>
        <taxon>Fungi incertae sedis</taxon>
        <taxon>Zoopagomycota</taxon>
        <taxon>Kickxellomycotina</taxon>
        <taxon>Dimargaritomycetes</taxon>
        <taxon>Dimargaritales</taxon>
        <taxon>Dimargaritaceae</taxon>
        <taxon>Dispira</taxon>
    </lineage>
</organism>
<dbReference type="InterPro" id="IPR001206">
    <property type="entry name" value="Diacylglycerol_kinase_cat_dom"/>
</dbReference>
<dbReference type="Proteomes" id="UP001150925">
    <property type="component" value="Unassembled WGS sequence"/>
</dbReference>
<feature type="compositionally biased region" description="Polar residues" evidence="1">
    <location>
        <begin position="671"/>
        <end position="681"/>
    </location>
</feature>
<dbReference type="EMBL" id="JANBPY010000406">
    <property type="protein sequence ID" value="KAJ1967031.1"/>
    <property type="molecule type" value="Genomic_DNA"/>
</dbReference>
<dbReference type="SUPFAM" id="SSF111331">
    <property type="entry name" value="NAD kinase/diacylglycerol kinase-like"/>
    <property type="match status" value="1"/>
</dbReference>
<dbReference type="Gene3D" id="3.40.50.10330">
    <property type="entry name" value="Probable inorganic polyphosphate/atp-NAD kinase, domain 1"/>
    <property type="match status" value="1"/>
</dbReference>
<reference evidence="3" key="1">
    <citation type="submission" date="2022-07" db="EMBL/GenBank/DDBJ databases">
        <title>Phylogenomic reconstructions and comparative analyses of Kickxellomycotina fungi.</title>
        <authorList>
            <person name="Reynolds N.K."/>
            <person name="Stajich J.E."/>
            <person name="Barry K."/>
            <person name="Grigoriev I.V."/>
            <person name="Crous P."/>
            <person name="Smith M.E."/>
        </authorList>
    </citation>
    <scope>NUCLEOTIDE SEQUENCE</scope>
    <source>
        <strain evidence="3">RSA 1196</strain>
    </source>
</reference>
<feature type="domain" description="DAGKc" evidence="2">
    <location>
        <begin position="223"/>
        <end position="276"/>
    </location>
</feature>
<accession>A0A9W8AXH5</accession>
<dbReference type="InterPro" id="IPR037607">
    <property type="entry name" value="DGK"/>
</dbReference>
<dbReference type="PANTHER" id="PTHR11255:SF121">
    <property type="entry name" value="DIACYLGLYCEROL KINASE (ATP)"/>
    <property type="match status" value="1"/>
</dbReference>
<evidence type="ECO:0000313" key="3">
    <source>
        <dbReference type="EMBL" id="KAJ1967031.1"/>
    </source>
</evidence>
<feature type="compositionally biased region" description="Polar residues" evidence="1">
    <location>
        <begin position="633"/>
        <end position="648"/>
    </location>
</feature>
<dbReference type="GO" id="GO:0016020">
    <property type="term" value="C:membrane"/>
    <property type="evidence" value="ECO:0007669"/>
    <property type="project" value="TreeGrafter"/>
</dbReference>
<sequence length="843" mass="95071">MVGHTLPHEISFISSGTSRRHHHREHQPSLVADDEIIHHAGFRALEAEECQARGVCKENAISTQTELFPLIPGITSGDERMLIFGAVQPYIYVIVFINPYSGGRLGQELLDLKFQHFRLRDNNRVQIQWFNMFDDKDRTNGLHYLRWILVVKDTVQGILKNTGRRYVNLYAIDEEKLKTRNPQAKSGSVRFYDDQNLHRLSSEDQAFIKSYGYERRINPLELHVWSAGGDGTVMSVYDMLVSEGISFSSIYFSCIPFGTGNDMSQALGWERTLSKTIVSDNLSQLISLTERRLTGNLALLDVWEVEVTVHDEGYLREIHKGYQDKPKQSVLRRRFCSLFSMGVQGFVGMEFEPRRTKSRVHNIMQYSIQSAKWVLTRKFPVITEIIESIERDGEIIMRTKLPRLFRERVGASTQEESRNRATQGISPDMVPTLEIHPIDFIIQNIPHIWGRPYDLWGEAKDIPGVVSNRQGPTDSKNWIPQSSGDNNLELFAIENVRSYIRKQLSAKGGLARIGQIENHFTLHCRDPKVYQECTERTSRASRRRRKIPPGYTCLMIDGEFYELYLPKAIKFRRHSCIRAIGSDERTSRLVRDTTHSLQELLQQSGPATASTSHVPSFYGEPSTAHADHIEPSQMPNLMEPNQRQSTIPATGATRAAAATTRLTSLGEQSGLGASQDRQFSTVEERPLQPPPTSNAREFQPRQSALGPASGPMRQLTTSPELEGAAPLNQLDNRLEEAATEMNEEPVRPENNEAAQYLHTAPGPNVANTHHPYPSIDSAVKGREDMARSVTQHPTVDNTYFARIDFNASANDVSMDPVNTTVVEPDTTVSPPGTPVGKYASKAI</sequence>